<proteinExistence type="predicted"/>
<feature type="compositionally biased region" description="Low complexity" evidence="1">
    <location>
        <begin position="136"/>
        <end position="147"/>
    </location>
</feature>
<feature type="transmembrane region" description="Helical" evidence="2">
    <location>
        <begin position="79"/>
        <end position="101"/>
    </location>
</feature>
<dbReference type="Proteomes" id="UP001597478">
    <property type="component" value="Unassembled WGS sequence"/>
</dbReference>
<keyword evidence="2" id="KW-1133">Transmembrane helix</keyword>
<evidence type="ECO:0000313" key="4">
    <source>
        <dbReference type="Proteomes" id="UP001597478"/>
    </source>
</evidence>
<feature type="transmembrane region" description="Helical" evidence="2">
    <location>
        <begin position="46"/>
        <end position="67"/>
    </location>
</feature>
<feature type="region of interest" description="Disordered" evidence="1">
    <location>
        <begin position="112"/>
        <end position="161"/>
    </location>
</feature>
<evidence type="ECO:0000256" key="1">
    <source>
        <dbReference type="SAM" id="MobiDB-lite"/>
    </source>
</evidence>
<dbReference type="EMBL" id="JBHUOF010000001">
    <property type="protein sequence ID" value="MFD2798101.1"/>
    <property type="molecule type" value="Genomic_DNA"/>
</dbReference>
<evidence type="ECO:0000256" key="2">
    <source>
        <dbReference type="SAM" id="Phobius"/>
    </source>
</evidence>
<dbReference type="RefSeq" id="WP_377387767.1">
    <property type="nucleotide sequence ID" value="NZ_JBHSAN010000008.1"/>
</dbReference>
<name>A0ABW5W7A7_9PSEU</name>
<evidence type="ECO:0000313" key="3">
    <source>
        <dbReference type="EMBL" id="MFD2798101.1"/>
    </source>
</evidence>
<gene>
    <name evidence="3" type="ORF">ACFS2C_01680</name>
</gene>
<feature type="transmembrane region" description="Helical" evidence="2">
    <location>
        <begin position="6"/>
        <end position="25"/>
    </location>
</feature>
<reference evidence="4" key="1">
    <citation type="journal article" date="2019" name="Int. J. Syst. Evol. Microbiol.">
        <title>The Global Catalogue of Microorganisms (GCM) 10K type strain sequencing project: providing services to taxonomists for standard genome sequencing and annotation.</title>
        <authorList>
            <consortium name="The Broad Institute Genomics Platform"/>
            <consortium name="The Broad Institute Genome Sequencing Center for Infectious Disease"/>
            <person name="Wu L."/>
            <person name="Ma J."/>
        </authorList>
    </citation>
    <scope>NUCLEOTIDE SEQUENCE [LARGE SCALE GENOMIC DNA]</scope>
    <source>
        <strain evidence="4">IBRC-M 10906</strain>
    </source>
</reference>
<organism evidence="3 4">
    <name type="scientific">Prauserella oleivorans</name>
    <dbReference type="NCBI Taxonomy" id="1478153"/>
    <lineage>
        <taxon>Bacteria</taxon>
        <taxon>Bacillati</taxon>
        <taxon>Actinomycetota</taxon>
        <taxon>Actinomycetes</taxon>
        <taxon>Pseudonocardiales</taxon>
        <taxon>Pseudonocardiaceae</taxon>
        <taxon>Prauserella</taxon>
    </lineage>
</organism>
<sequence length="161" mass="17015">MPNDAYLAFLGLGVLMIVVDGQILYHSGKRYLSDVDADMNTAGSQTRLVTVLFHLVMFGFLALLSVLDVGFGGDGLRALVGNLGVLLLLLALVHAVTMAVLSNMHDTKMVEESLSKPAAPAGPPSRTPTNSELQRGPVVAPVPGQPGRDPRISPTIEDQSL</sequence>
<keyword evidence="2" id="KW-0472">Membrane</keyword>
<keyword evidence="2" id="KW-0812">Transmembrane</keyword>
<accession>A0ABW5W7A7</accession>
<keyword evidence="4" id="KW-1185">Reference proteome</keyword>
<protein>
    <submittedName>
        <fullName evidence="3">Uncharacterized protein</fullName>
    </submittedName>
</protein>
<comment type="caution">
    <text evidence="3">The sequence shown here is derived from an EMBL/GenBank/DDBJ whole genome shotgun (WGS) entry which is preliminary data.</text>
</comment>